<proteinExistence type="predicted"/>
<organism evidence="2 3">
    <name type="scientific">SAR86 cluster bacterium</name>
    <dbReference type="NCBI Taxonomy" id="2030880"/>
    <lineage>
        <taxon>Bacteria</taxon>
        <taxon>Pseudomonadati</taxon>
        <taxon>Pseudomonadota</taxon>
        <taxon>Gammaproteobacteria</taxon>
        <taxon>SAR86 cluster</taxon>
    </lineage>
</organism>
<evidence type="ECO:0000313" key="3">
    <source>
        <dbReference type="Proteomes" id="UP000218172"/>
    </source>
</evidence>
<sequence length="213" mass="23091">MNDQNENDVKNLNPLLEGSEGNRPAQFFGISLLILFLILFVVCVGLISQEIVKADILEIAAHAFLATSLSLAFWIINERAARFESKTLGIKLTGSAAVGVCIVGAAVLFINFGNVPEAVDTPKATIVIYDIPIDPNGFKIEEPFILKSPSESIEAVGKLTLIGGDQKIFIDYKPSALEVPSTFDIVYFDNSLSEITSKVIATASDEKLKVEEK</sequence>
<dbReference type="AlphaFoldDB" id="A0A2A4MRC3"/>
<accession>A0A2A4MRC3</accession>
<keyword evidence="1" id="KW-0812">Transmembrane</keyword>
<feature type="transmembrane region" description="Helical" evidence="1">
    <location>
        <begin position="59"/>
        <end position="76"/>
    </location>
</feature>
<dbReference type="Proteomes" id="UP000218172">
    <property type="component" value="Unassembled WGS sequence"/>
</dbReference>
<keyword evidence="1" id="KW-0472">Membrane</keyword>
<evidence type="ECO:0000256" key="1">
    <source>
        <dbReference type="SAM" id="Phobius"/>
    </source>
</evidence>
<gene>
    <name evidence="2" type="ORF">COC19_02930</name>
</gene>
<feature type="transmembrane region" description="Helical" evidence="1">
    <location>
        <begin position="27"/>
        <end position="47"/>
    </location>
</feature>
<feature type="transmembrane region" description="Helical" evidence="1">
    <location>
        <begin position="88"/>
        <end position="110"/>
    </location>
</feature>
<comment type="caution">
    <text evidence="2">The sequence shown here is derived from an EMBL/GenBank/DDBJ whole genome shotgun (WGS) entry which is preliminary data.</text>
</comment>
<reference evidence="3" key="1">
    <citation type="submission" date="2017-08" db="EMBL/GenBank/DDBJ databases">
        <title>A dynamic microbial community with high functional redundancy inhabits the cold, oxic subseafloor aquifer.</title>
        <authorList>
            <person name="Tully B.J."/>
            <person name="Wheat C.G."/>
            <person name="Glazer B.T."/>
            <person name="Huber J.A."/>
        </authorList>
    </citation>
    <scope>NUCLEOTIDE SEQUENCE [LARGE SCALE GENOMIC DNA]</scope>
</reference>
<protein>
    <submittedName>
        <fullName evidence="2">Uncharacterized protein</fullName>
    </submittedName>
</protein>
<keyword evidence="1" id="KW-1133">Transmembrane helix</keyword>
<name>A0A2A4MRC3_9GAMM</name>
<dbReference type="EMBL" id="NVQR01000040">
    <property type="protein sequence ID" value="PCH62408.1"/>
    <property type="molecule type" value="Genomic_DNA"/>
</dbReference>
<evidence type="ECO:0000313" key="2">
    <source>
        <dbReference type="EMBL" id="PCH62408.1"/>
    </source>
</evidence>